<feature type="transmembrane region" description="Helical" evidence="1">
    <location>
        <begin position="237"/>
        <end position="257"/>
    </location>
</feature>
<organism evidence="4 5">
    <name type="scientific">Fodinibius salipaludis</name>
    <dbReference type="NCBI Taxonomy" id="2032627"/>
    <lineage>
        <taxon>Bacteria</taxon>
        <taxon>Pseudomonadati</taxon>
        <taxon>Balneolota</taxon>
        <taxon>Balneolia</taxon>
        <taxon>Balneolales</taxon>
        <taxon>Balneolaceae</taxon>
        <taxon>Fodinibius</taxon>
    </lineage>
</organism>
<comment type="caution">
    <text evidence="4">The sequence shown here is derived from an EMBL/GenBank/DDBJ whole genome shotgun (WGS) entry which is preliminary data.</text>
</comment>
<reference evidence="4 5" key="1">
    <citation type="submission" date="2017-08" db="EMBL/GenBank/DDBJ databases">
        <title>Aliifodinibius alkalisoli sp. nov., isolated from saline alkaline soil.</title>
        <authorList>
            <person name="Liu D."/>
            <person name="Zhang G."/>
        </authorList>
    </citation>
    <scope>NUCLEOTIDE SEQUENCE [LARGE SCALE GENOMIC DNA]</scope>
    <source>
        <strain evidence="4 5">WN023</strain>
    </source>
</reference>
<keyword evidence="1" id="KW-0472">Membrane</keyword>
<evidence type="ECO:0000259" key="3">
    <source>
        <dbReference type="Pfam" id="PF13194"/>
    </source>
</evidence>
<keyword evidence="1" id="KW-0812">Transmembrane</keyword>
<sequence>MDLDFTVIWNLFAALGIGLLIGIERGWSGRLEDEGDRVAGIRTFSLVGLFGGVWTEVSRFVNEWMLAVSFLALAALVITSYVVEAKVNEEKDLGITTEVALLLTFTLSSWAAFGYHIYALGTTVVVIALLSLKPTLHNWLHKVEVKEIYAGIKLLIITVILLPLLPNKGYGPWEAINPHWIWWMVVLISGLSFTGYILIKYLGEDKGTMLTAITGGLASSTAVTLSLAQFAKQQKKFASGIFIAGVLVASSIMFVRVGIEVAVVNISLLYPLWIPLSIMLILTLGSGFWLWRKHLQLEDDQPPIELKNPLQFFTALQFGLLLGVILLLATAMEKWYGDQGIYLLSLFSGLMDVDAITLSLSRMAKEGTDPTVATLGILIAVITNTLVKAGLFIFWAGYNKSKQLIWFIIIISAIGAISLLPFL</sequence>
<evidence type="ECO:0000259" key="2">
    <source>
        <dbReference type="Pfam" id="PF02308"/>
    </source>
</evidence>
<proteinExistence type="predicted"/>
<feature type="transmembrane region" description="Helical" evidence="1">
    <location>
        <begin position="117"/>
        <end position="136"/>
    </location>
</feature>
<feature type="domain" description="MgtC/SapB/SrpB/YhiD N-terminal" evidence="2">
    <location>
        <begin position="11"/>
        <end position="138"/>
    </location>
</feature>
<evidence type="ECO:0000256" key="1">
    <source>
        <dbReference type="SAM" id="Phobius"/>
    </source>
</evidence>
<feature type="transmembrane region" description="Helical" evidence="1">
    <location>
        <begin position="180"/>
        <end position="199"/>
    </location>
</feature>
<keyword evidence="1" id="KW-1133">Transmembrane helix</keyword>
<evidence type="ECO:0000313" key="5">
    <source>
        <dbReference type="Proteomes" id="UP000218831"/>
    </source>
</evidence>
<keyword evidence="5" id="KW-1185">Reference proteome</keyword>
<feature type="transmembrane region" description="Helical" evidence="1">
    <location>
        <begin position="404"/>
        <end position="422"/>
    </location>
</feature>
<dbReference type="AlphaFoldDB" id="A0A2A2G8H7"/>
<dbReference type="OrthoDB" id="9813718at2"/>
<protein>
    <submittedName>
        <fullName evidence="4">Uncharacterized protein</fullName>
    </submittedName>
</protein>
<dbReference type="Pfam" id="PF13194">
    <property type="entry name" value="DUF4010"/>
    <property type="match status" value="1"/>
</dbReference>
<feature type="transmembrane region" description="Helical" evidence="1">
    <location>
        <begin position="269"/>
        <end position="290"/>
    </location>
</feature>
<feature type="transmembrane region" description="Helical" evidence="1">
    <location>
        <begin position="341"/>
        <end position="360"/>
    </location>
</feature>
<name>A0A2A2G8H7_9BACT</name>
<feature type="transmembrane region" description="Helical" evidence="1">
    <location>
        <begin position="6"/>
        <end position="27"/>
    </location>
</feature>
<feature type="transmembrane region" description="Helical" evidence="1">
    <location>
        <begin position="64"/>
        <end position="83"/>
    </location>
</feature>
<gene>
    <name evidence="4" type="ORF">CK503_13360</name>
</gene>
<dbReference type="InterPro" id="IPR049177">
    <property type="entry name" value="MgtC_SapB_SrpB_YhiD_N"/>
</dbReference>
<dbReference type="Proteomes" id="UP000218831">
    <property type="component" value="Unassembled WGS sequence"/>
</dbReference>
<evidence type="ECO:0000313" key="4">
    <source>
        <dbReference type="EMBL" id="PAU93142.1"/>
    </source>
</evidence>
<dbReference type="RefSeq" id="WP_095607325.1">
    <property type="nucleotide sequence ID" value="NZ_NSKE01000010.1"/>
</dbReference>
<dbReference type="Pfam" id="PF02308">
    <property type="entry name" value="MgtC"/>
    <property type="match status" value="1"/>
</dbReference>
<dbReference type="EMBL" id="NSKE01000010">
    <property type="protein sequence ID" value="PAU93142.1"/>
    <property type="molecule type" value="Genomic_DNA"/>
</dbReference>
<feature type="transmembrane region" description="Helical" evidence="1">
    <location>
        <begin position="148"/>
        <end position="165"/>
    </location>
</feature>
<dbReference type="PANTHER" id="PTHR39084:SF1">
    <property type="entry name" value="DUF4010 DOMAIN-CONTAINING PROTEIN"/>
    <property type="match status" value="1"/>
</dbReference>
<feature type="domain" description="DUF4010" evidence="3">
    <location>
        <begin position="186"/>
        <end position="394"/>
    </location>
</feature>
<dbReference type="InterPro" id="IPR025105">
    <property type="entry name" value="DUF4010"/>
</dbReference>
<feature type="transmembrane region" description="Helical" evidence="1">
    <location>
        <begin position="372"/>
        <end position="397"/>
    </location>
</feature>
<accession>A0A2A2G8H7</accession>
<feature type="transmembrane region" description="Helical" evidence="1">
    <location>
        <begin position="310"/>
        <end position="329"/>
    </location>
</feature>
<dbReference type="PANTHER" id="PTHR39084">
    <property type="entry name" value="MEMBRANE PROTEIN-RELATED"/>
    <property type="match status" value="1"/>
</dbReference>
<feature type="transmembrane region" description="Helical" evidence="1">
    <location>
        <begin position="39"/>
        <end position="58"/>
    </location>
</feature>